<gene>
    <name evidence="2" type="ORF">F7R21_16120</name>
</gene>
<evidence type="ECO:0000256" key="1">
    <source>
        <dbReference type="SAM" id="MobiDB-lite"/>
    </source>
</evidence>
<dbReference type="AlphaFoldDB" id="A0A6H9TCF5"/>
<reference evidence="2 3" key="1">
    <citation type="submission" date="2019-09" db="EMBL/GenBank/DDBJ databases">
        <title>Draft genome sequences of 48 bacterial type strains from the CCUG.</title>
        <authorList>
            <person name="Tunovic T."/>
            <person name="Pineiro-Iglesias B."/>
            <person name="Unosson C."/>
            <person name="Inganas E."/>
            <person name="Ohlen M."/>
            <person name="Cardew S."/>
            <person name="Jensie-Markopoulos S."/>
            <person name="Salva-Serra F."/>
            <person name="Jaen-Luchoro D."/>
            <person name="Karlsson R."/>
            <person name="Svensson-Stadler L."/>
            <person name="Chun J."/>
            <person name="Moore E."/>
        </authorList>
    </citation>
    <scope>NUCLEOTIDE SEQUENCE [LARGE SCALE GENOMIC DNA]</scope>
    <source>
        <strain evidence="2 3">CCUG 54555</strain>
    </source>
</reference>
<keyword evidence="3" id="KW-1185">Reference proteome</keyword>
<proteinExistence type="predicted"/>
<dbReference type="EMBL" id="VZOJ01000040">
    <property type="protein sequence ID" value="KAB0641116.1"/>
    <property type="molecule type" value="Genomic_DNA"/>
</dbReference>
<feature type="region of interest" description="Disordered" evidence="1">
    <location>
        <begin position="32"/>
        <end position="55"/>
    </location>
</feature>
<evidence type="ECO:0000313" key="3">
    <source>
        <dbReference type="Proteomes" id="UP000430232"/>
    </source>
</evidence>
<name>A0A6H9TCF5_9BURK</name>
<comment type="caution">
    <text evidence="2">The sequence shown here is derived from an EMBL/GenBank/DDBJ whole genome shotgun (WGS) entry which is preliminary data.</text>
</comment>
<sequence>MQASRRRAGSRSSTDYFSAGVDRCARNHLMIPHRRTARPSAIRPRQNSAFSQGNPGIFSHFLRHYR</sequence>
<organism evidence="2 3">
    <name type="scientific">Burkholderia latens</name>
    <dbReference type="NCBI Taxonomy" id="488446"/>
    <lineage>
        <taxon>Bacteria</taxon>
        <taxon>Pseudomonadati</taxon>
        <taxon>Pseudomonadota</taxon>
        <taxon>Betaproteobacteria</taxon>
        <taxon>Burkholderiales</taxon>
        <taxon>Burkholderiaceae</taxon>
        <taxon>Burkholderia</taxon>
        <taxon>Burkholderia cepacia complex</taxon>
    </lineage>
</organism>
<dbReference type="OrthoDB" id="9959489at2"/>
<feature type="compositionally biased region" description="Polar residues" evidence="1">
    <location>
        <begin position="45"/>
        <end position="54"/>
    </location>
</feature>
<dbReference type="Proteomes" id="UP000430232">
    <property type="component" value="Unassembled WGS sequence"/>
</dbReference>
<protein>
    <submittedName>
        <fullName evidence="2">Uncharacterized protein</fullName>
    </submittedName>
</protein>
<evidence type="ECO:0000313" key="2">
    <source>
        <dbReference type="EMBL" id="KAB0641116.1"/>
    </source>
</evidence>
<accession>A0A6H9TCF5</accession>